<keyword evidence="3" id="KW-0539">Nucleus</keyword>
<evidence type="ECO:0000256" key="2">
    <source>
        <dbReference type="ARBA" id="ARBA00007690"/>
    </source>
</evidence>
<dbReference type="GO" id="GO:0005634">
    <property type="term" value="C:nucleus"/>
    <property type="evidence" value="ECO:0007669"/>
    <property type="project" value="UniProtKB-SubCell"/>
</dbReference>
<dbReference type="Pfam" id="PF08161">
    <property type="entry name" value="RRP12_HEAT"/>
    <property type="match status" value="1"/>
</dbReference>
<comment type="similarity">
    <text evidence="2">Belongs to the RRP12 family.</text>
</comment>
<dbReference type="Proteomes" id="UP000515204">
    <property type="component" value="Unplaced"/>
</dbReference>
<feature type="domain" description="RRP12 HEAT" evidence="5">
    <location>
        <begin position="512"/>
        <end position="773"/>
    </location>
</feature>
<evidence type="ECO:0000313" key="8">
    <source>
        <dbReference type="RefSeq" id="XP_014485126.1"/>
    </source>
</evidence>
<sequence>MALCTRKLLFRFYCSSFSGQAASKRVWEIRDETHVGDHNLEPTNITSPDLRVKINIRITLNERKRLRRCELAWLELTFVYSKKMGKLGPRLASRKKAKRWAKGQSSSSNPETTKYRQQAAGIFFKVLPSGTPGITKEDLQKHDAMQGIEPQIAKLGIDEAKDPTESTAMGTSVKTFDTFASSYSNCSNLSFSRFLEHFQSNSILHKEMLAVLSAVTDVIQQNGGAQTSTEYFAALMSTLEAVEDDTSVAATVSLLGMGLKAVPRNVLNSRFGATSQVLLQILSRYAVTENSLILRHCIGCLSVLLRAQEAAVWTELSTIQVLDAVLSFTTHAKPKVRKSAQHAIRAMLKGSDIMKSEKPPSHHPAAAHVAQHCVAAMNAACEPGGITTILHVLSLLKDVAHQFPRSHVKSICEGLLRIMTLKNALTTSCCLQTLHGLFVSRPSEASLPAQRNAQIITALYDYQPPASDGQPTLAWLAVMQEAHCNLARCSLSLCAAVLPRMLEKCAELWLADKADVITGTSHVVKTMLQECVAPLCEDETRGYDSTLRQVVATMRKALSYQYLGAWHHVLHLVAVLFRTVGERKPPGLVEIVRSLGELRDSHNFAHNSDAEYAIGAAIRAMGPRAVLEVLPLHVHGDAVDLRRGWLIPLMKDCITGGSISFFTECLLPVAQLCEQKARREPVNSKTYEFLVPQIWSILPSICSDASDVSENFKGIAQKLGMIINQRKELRLPVLAALRRLIVQATQSEKTADTGELARFAKNYLPILFNLYTTRSCGTDEEGQRLAAFDTVKVYLTIASKELANELFDRALSKLSEPAGTDDFAKESIYDLIRVLIGYTDADRLKGYYDMCVPFLRDDGKQKEQKKAYRFLEEVCGSDREGCKSFLEEHRREIQKMLMSTATSVIKTSRGPRLKCLIHLVKRHPQLERTKFLDAVLPEAVLAVKDVNQKCRSTAYQLLNVIAEKFLDRPGLMREYTSKLTVGIAGGDKYCSATLLALASLTYNYESSLSPETIQEIVEFACTILTSSTRETVESALSYLKVYLGAVPRSTVQPMLPKIVRALSDMKEDCHRHFRQKMRDVISKLIRNYGVTAILELLPSGDVLLRKRLNSINKIEKTKCKRREEKWLKRKAEREKVDNDFNVKRRPKSIEEILADSDEEFEATESEEPKKNKKRTSRKEAWIQENEENIVDLIDPAAARNITTTQPGLPNPKVSGKKVKDQDFKIAPDGRFIITDSNERDSDVEGKKKKRKKTPFPQEDSNDDWEGDSGDDGKDEDDARMTKTARKRKHNDVDSDVISLKSQSTSKYQTGGSGIHRPLKTRKVEDVLPGSEFRTTKAGGDMKKKGKPDPYAYLPLTRAVLNKRKKKKNAGKFQSIVSGAKKGARIGMKNKRKKH</sequence>
<evidence type="ECO:0000259" key="6">
    <source>
        <dbReference type="Pfam" id="PF25772"/>
    </source>
</evidence>
<evidence type="ECO:0000256" key="1">
    <source>
        <dbReference type="ARBA" id="ARBA00004123"/>
    </source>
</evidence>
<dbReference type="InterPro" id="IPR011989">
    <property type="entry name" value="ARM-like"/>
</dbReference>
<feature type="compositionally biased region" description="Polar residues" evidence="4">
    <location>
        <begin position="103"/>
        <end position="114"/>
    </location>
</feature>
<feature type="region of interest" description="Disordered" evidence="4">
    <location>
        <begin position="1363"/>
        <end position="1394"/>
    </location>
</feature>
<comment type="subcellular location">
    <subcellularLocation>
        <location evidence="1">Nucleus</location>
    </subcellularLocation>
</comment>
<dbReference type="KEGG" id="dqu:106749798"/>
<proteinExistence type="inferred from homology"/>
<organism evidence="7 8">
    <name type="scientific">Dinoponera quadriceps</name>
    <name type="common">South American ant</name>
    <dbReference type="NCBI Taxonomy" id="609295"/>
    <lineage>
        <taxon>Eukaryota</taxon>
        <taxon>Metazoa</taxon>
        <taxon>Ecdysozoa</taxon>
        <taxon>Arthropoda</taxon>
        <taxon>Hexapoda</taxon>
        <taxon>Insecta</taxon>
        <taxon>Pterygota</taxon>
        <taxon>Neoptera</taxon>
        <taxon>Endopterygota</taxon>
        <taxon>Hymenoptera</taxon>
        <taxon>Apocrita</taxon>
        <taxon>Aculeata</taxon>
        <taxon>Formicoidea</taxon>
        <taxon>Formicidae</taxon>
        <taxon>Ponerinae</taxon>
        <taxon>Ponerini</taxon>
        <taxon>Dinoponera</taxon>
    </lineage>
</organism>
<dbReference type="InterPro" id="IPR012978">
    <property type="entry name" value="HEAT_RRP12"/>
</dbReference>
<feature type="compositionally biased region" description="Acidic residues" evidence="4">
    <location>
        <begin position="1155"/>
        <end position="1165"/>
    </location>
</feature>
<dbReference type="InterPro" id="IPR057860">
    <property type="entry name" value="HEAT_RRP12_N"/>
</dbReference>
<feature type="compositionally biased region" description="Polar residues" evidence="4">
    <location>
        <begin position="1299"/>
        <end position="1309"/>
    </location>
</feature>
<dbReference type="PANTHER" id="PTHR48287:SF1">
    <property type="entry name" value="ARM REPEAT SUPERFAMILY PROTEIN"/>
    <property type="match status" value="1"/>
</dbReference>
<feature type="compositionally biased region" description="Basic and acidic residues" evidence="4">
    <location>
        <begin position="1236"/>
        <end position="1245"/>
    </location>
</feature>
<feature type="domain" description="RRP12 N-terminal HEAT" evidence="6">
    <location>
        <begin position="199"/>
        <end position="442"/>
    </location>
</feature>
<keyword evidence="7" id="KW-1185">Reference proteome</keyword>
<dbReference type="RefSeq" id="XP_014485126.1">
    <property type="nucleotide sequence ID" value="XM_014629640.1"/>
</dbReference>
<gene>
    <name evidence="8" type="primary">LOC106749798</name>
</gene>
<evidence type="ECO:0000313" key="7">
    <source>
        <dbReference type="Proteomes" id="UP000515204"/>
    </source>
</evidence>
<feature type="region of interest" description="Disordered" evidence="4">
    <location>
        <begin position="1155"/>
        <end position="1178"/>
    </location>
</feature>
<feature type="region of interest" description="Disordered" evidence="4">
    <location>
        <begin position="1200"/>
        <end position="1319"/>
    </location>
</feature>
<feature type="region of interest" description="Disordered" evidence="4">
    <location>
        <begin position="94"/>
        <end position="114"/>
    </location>
</feature>
<dbReference type="GeneID" id="106749798"/>
<evidence type="ECO:0000259" key="5">
    <source>
        <dbReference type="Pfam" id="PF08161"/>
    </source>
</evidence>
<evidence type="ECO:0000256" key="4">
    <source>
        <dbReference type="SAM" id="MobiDB-lite"/>
    </source>
</evidence>
<dbReference type="PANTHER" id="PTHR48287">
    <property type="entry name" value="ARM REPEAT SUPERFAMILY PROTEIN"/>
    <property type="match status" value="1"/>
</dbReference>
<reference evidence="8" key="1">
    <citation type="submission" date="2025-08" db="UniProtKB">
        <authorList>
            <consortium name="RefSeq"/>
        </authorList>
    </citation>
    <scope>IDENTIFICATION</scope>
</reference>
<feature type="compositionally biased region" description="Basic and acidic residues" evidence="4">
    <location>
        <begin position="1217"/>
        <end position="1227"/>
    </location>
</feature>
<dbReference type="SUPFAM" id="SSF48371">
    <property type="entry name" value="ARM repeat"/>
    <property type="match status" value="1"/>
</dbReference>
<dbReference type="InterPro" id="IPR016024">
    <property type="entry name" value="ARM-type_fold"/>
</dbReference>
<dbReference type="Gene3D" id="1.25.10.10">
    <property type="entry name" value="Leucine-rich Repeat Variant"/>
    <property type="match status" value="2"/>
</dbReference>
<feature type="compositionally biased region" description="Basic residues" evidence="4">
    <location>
        <begin position="1381"/>
        <end position="1394"/>
    </location>
</feature>
<accession>A0A6P3Y2P1</accession>
<evidence type="ECO:0000256" key="3">
    <source>
        <dbReference type="ARBA" id="ARBA00023242"/>
    </source>
</evidence>
<dbReference type="Pfam" id="PF25772">
    <property type="entry name" value="HEAT_RRP12_N"/>
    <property type="match status" value="1"/>
</dbReference>
<feature type="compositionally biased region" description="Acidic residues" evidence="4">
    <location>
        <begin position="1259"/>
        <end position="1277"/>
    </location>
</feature>
<dbReference type="InterPro" id="IPR052087">
    <property type="entry name" value="RRP12"/>
</dbReference>
<name>A0A6P3Y2P1_DINQU</name>
<protein>
    <submittedName>
        <fullName evidence="8">RRP12-like protein isoform X1</fullName>
    </submittedName>
</protein>
<dbReference type="OrthoDB" id="2192888at2759"/>